<dbReference type="SMART" id="SM01406">
    <property type="entry name" value="PAPA-1"/>
    <property type="match status" value="1"/>
</dbReference>
<dbReference type="AlphaFoldDB" id="A0A498IL21"/>
<keyword evidence="5" id="KW-1185">Reference proteome</keyword>
<keyword evidence="1" id="KW-0802">TPR repeat</keyword>
<feature type="compositionally biased region" description="Acidic residues" evidence="2">
    <location>
        <begin position="457"/>
        <end position="470"/>
    </location>
</feature>
<dbReference type="PANTHER" id="PTHR21561:SF14">
    <property type="entry name" value="HIT ZINC FINGER AND PAPA-1-LIKE DOMAIN-CONTAINING PROTEIN"/>
    <property type="match status" value="1"/>
</dbReference>
<dbReference type="GO" id="GO:0031011">
    <property type="term" value="C:Ino80 complex"/>
    <property type="evidence" value="ECO:0007669"/>
    <property type="project" value="InterPro"/>
</dbReference>
<dbReference type="PROSITE" id="PS50005">
    <property type="entry name" value="TPR"/>
    <property type="match status" value="2"/>
</dbReference>
<feature type="region of interest" description="Disordered" evidence="2">
    <location>
        <begin position="431"/>
        <end position="602"/>
    </location>
</feature>
<dbReference type="InterPro" id="IPR025986">
    <property type="entry name" value="RPAP3-like_C"/>
</dbReference>
<dbReference type="PANTHER" id="PTHR21561">
    <property type="entry name" value="INO80 COMPLEX SUBUNIT B"/>
    <property type="match status" value="1"/>
</dbReference>
<evidence type="ECO:0000256" key="2">
    <source>
        <dbReference type="SAM" id="MobiDB-lite"/>
    </source>
</evidence>
<feature type="compositionally biased region" description="Basic and acidic residues" evidence="2">
    <location>
        <begin position="228"/>
        <end position="241"/>
    </location>
</feature>
<feature type="repeat" description="TPR" evidence="1">
    <location>
        <begin position="761"/>
        <end position="794"/>
    </location>
</feature>
<feature type="compositionally biased region" description="Polar residues" evidence="2">
    <location>
        <begin position="717"/>
        <end position="735"/>
    </location>
</feature>
<feature type="compositionally biased region" description="Basic and acidic residues" evidence="2">
    <location>
        <begin position="578"/>
        <end position="596"/>
    </location>
</feature>
<sequence>MNPAKTQHYSIYCNDGEIFGPLPCNENPDFSPSSPPPYLSSSNHITPPIHPNPIQTQSFRAEGVEEDLENFGRDSKKRLRVLGSNESRDTQPSTITPLYGKIKAAAGFCFGSLITMEGFGGLGFSDGSNAVRKKRSNTSRRPRNESQLPLDCRDNVSSTPSSEDVSKSDENNDDGSITRKRDINLNLCSARASFSNIMEAETVQNMDKGEGGGSGESEEASNDGSFRGSDEQRHRGIDSKRSNKGALAPANWKGTNKLGPVGVVSDGSENENKVKMVKLKVGGVTRTIQAKSTSGGASTVGPSSVKSSRISDAPRPRQKLILQEDSDDSPSLSSDKGSGLRGVPRKDTSKTVTRVGKAEEPVRKSKRVPKRRVLDAVDDGDDDDMEVRYLEKLKTSKVTSDYTAEYNEDEERKTRKERKISTVMKGSGIGLSVDLGDYGIPRSGKDGKKSRVGSVSDDTDYVEEEEEPVSDGEPNTKSKKSRKDFVESSSYNKKEMTVTTRQRALNTGKDVSSSSGAGLFEFPNGLPPAPPRKQKEKPCALEQQIKKAEAAERRRMQVEKATRESEAEAIRKILGQDSSRKKREDKIKKRQEDMAQERAANAFTLPPDSVRWVMGPSGSVVTFPNEMGLPAIFDSKPCSYPPPREKCAGPYCTNPYKYRDSQSKLPLCSLRIGYAPSMARPPNKHGRDQALDFQGFLSDLQDWELSLKDKDKKMRPQVSQQENLKTRDSGTSSGNYDYSRNFDAIKRISSSLRSEDSLPDAASEKELGNEYFKQKKFKEAIDCYSRSIALSPSAVAFQEAEDDCTDALNLDDRYIKAYSRRATARKELGKLKESFEDAEFALRLEPHNQEIKKQYTEAKSLYDKSNLEKASGALKNSVQEMQKRGKLDTKVNGKGIQPVSRSAQITEITAVQDHTKGDNTNKKLEVKASVQELASRAASKAKVVAAEKNITPPTTAYQFEVSWRDLSGDSALQASLLKSISPSALPQIFKNALTVPILIDIINCVATFFVEEMELAVNYLENLTKVPRFDTLIIFLSSSNKADLDKIWDEVFYNEATPIEYAEKLGNLRAKYCLKR</sequence>
<feature type="compositionally biased region" description="Polar residues" evidence="2">
    <location>
        <begin position="487"/>
        <end position="516"/>
    </location>
</feature>
<dbReference type="InterPro" id="IPR006880">
    <property type="entry name" value="INO80B_C"/>
</dbReference>
<organism evidence="4 5">
    <name type="scientific">Malus domestica</name>
    <name type="common">Apple</name>
    <name type="synonym">Pyrus malus</name>
    <dbReference type="NCBI Taxonomy" id="3750"/>
    <lineage>
        <taxon>Eukaryota</taxon>
        <taxon>Viridiplantae</taxon>
        <taxon>Streptophyta</taxon>
        <taxon>Embryophyta</taxon>
        <taxon>Tracheophyta</taxon>
        <taxon>Spermatophyta</taxon>
        <taxon>Magnoliopsida</taxon>
        <taxon>eudicotyledons</taxon>
        <taxon>Gunneridae</taxon>
        <taxon>Pentapetalae</taxon>
        <taxon>rosids</taxon>
        <taxon>fabids</taxon>
        <taxon>Rosales</taxon>
        <taxon>Rosaceae</taxon>
        <taxon>Amygdaloideae</taxon>
        <taxon>Maleae</taxon>
        <taxon>Malus</taxon>
    </lineage>
</organism>
<dbReference type="Pfam" id="PF00515">
    <property type="entry name" value="TPR_1"/>
    <property type="match status" value="1"/>
</dbReference>
<dbReference type="SMART" id="SM00028">
    <property type="entry name" value="TPR"/>
    <property type="match status" value="2"/>
</dbReference>
<feature type="compositionally biased region" description="Polar residues" evidence="2">
    <location>
        <begin position="286"/>
        <end position="310"/>
    </location>
</feature>
<dbReference type="EMBL" id="RDQH01000338">
    <property type="protein sequence ID" value="RXH82161.1"/>
    <property type="molecule type" value="Genomic_DNA"/>
</dbReference>
<evidence type="ECO:0000313" key="5">
    <source>
        <dbReference type="Proteomes" id="UP000290289"/>
    </source>
</evidence>
<dbReference type="Pfam" id="PF13877">
    <property type="entry name" value="RPAP3_C"/>
    <property type="match status" value="1"/>
</dbReference>
<dbReference type="InterPro" id="IPR011990">
    <property type="entry name" value="TPR-like_helical_dom_sf"/>
</dbReference>
<feature type="compositionally biased region" description="Basic residues" evidence="2">
    <location>
        <begin position="131"/>
        <end position="141"/>
    </location>
</feature>
<feature type="region of interest" description="Disordered" evidence="2">
    <location>
        <begin position="23"/>
        <end position="55"/>
    </location>
</feature>
<evidence type="ECO:0000256" key="1">
    <source>
        <dbReference type="PROSITE-ProRule" id="PRU00339"/>
    </source>
</evidence>
<feature type="compositionally biased region" description="Low complexity" evidence="2">
    <location>
        <begin position="39"/>
        <end position="55"/>
    </location>
</feature>
<dbReference type="GO" id="GO:0006338">
    <property type="term" value="P:chromatin remodeling"/>
    <property type="evidence" value="ECO:0007669"/>
    <property type="project" value="InterPro"/>
</dbReference>
<feature type="repeat" description="TPR" evidence="1">
    <location>
        <begin position="815"/>
        <end position="848"/>
    </location>
</feature>
<feature type="compositionally biased region" description="Basic and acidic residues" evidence="2">
    <location>
        <begin position="164"/>
        <end position="178"/>
    </location>
</feature>
<dbReference type="Proteomes" id="UP000290289">
    <property type="component" value="Chromosome 12"/>
</dbReference>
<feature type="region of interest" description="Disordered" evidence="2">
    <location>
        <begin position="205"/>
        <end position="381"/>
    </location>
</feature>
<dbReference type="Pfam" id="PF04795">
    <property type="entry name" value="PAPA-1"/>
    <property type="match status" value="1"/>
</dbReference>
<feature type="compositionally biased region" description="Basic and acidic residues" evidence="2">
    <location>
        <begin position="536"/>
        <end position="571"/>
    </location>
</feature>
<gene>
    <name evidence="4" type="ORF">DVH24_036502</name>
</gene>
<name>A0A498IL21_MALDO</name>
<dbReference type="SUPFAM" id="SSF48452">
    <property type="entry name" value="TPR-like"/>
    <property type="match status" value="1"/>
</dbReference>
<proteinExistence type="predicted"/>
<comment type="caution">
    <text evidence="4">The sequence shown here is derived from an EMBL/GenBank/DDBJ whole genome shotgun (WGS) entry which is preliminary data.</text>
</comment>
<evidence type="ECO:0000259" key="3">
    <source>
        <dbReference type="SMART" id="SM01406"/>
    </source>
</evidence>
<dbReference type="Gene3D" id="1.25.40.10">
    <property type="entry name" value="Tetratricopeptide repeat domain"/>
    <property type="match status" value="2"/>
</dbReference>
<evidence type="ECO:0000313" key="4">
    <source>
        <dbReference type="EMBL" id="RXH82161.1"/>
    </source>
</evidence>
<protein>
    <recommendedName>
        <fullName evidence="3">INO80 complex subunit B-like conserved region domain-containing protein</fullName>
    </recommendedName>
</protein>
<feature type="region of interest" description="Disordered" evidence="2">
    <location>
        <begin position="124"/>
        <end position="178"/>
    </location>
</feature>
<reference evidence="4 5" key="1">
    <citation type="submission" date="2018-10" db="EMBL/GenBank/DDBJ databases">
        <title>A high-quality apple genome assembly.</title>
        <authorList>
            <person name="Hu J."/>
        </authorList>
    </citation>
    <scope>NUCLEOTIDE SEQUENCE [LARGE SCALE GENOMIC DNA]</scope>
    <source>
        <strain evidence="5">cv. HFTH1</strain>
        <tissue evidence="4">Young leaf</tissue>
    </source>
</reference>
<dbReference type="STRING" id="3750.A0A498IL21"/>
<dbReference type="InterPro" id="IPR019734">
    <property type="entry name" value="TPR_rpt"/>
</dbReference>
<feature type="domain" description="INO80 complex subunit B-like conserved region" evidence="3">
    <location>
        <begin position="542"/>
        <end position="627"/>
    </location>
</feature>
<dbReference type="InterPro" id="IPR029523">
    <property type="entry name" value="INO80B/Ies2"/>
</dbReference>
<accession>A0A498IL21</accession>
<feature type="region of interest" description="Disordered" evidence="2">
    <location>
        <begin position="711"/>
        <end position="735"/>
    </location>
</feature>